<sequence>MKRLVTLLVFCLLISISAVAAAGGTITGTVHLPNTERGMHIGRGEGGAAMMWDMSAPKNRKRSERAEVWLIERGINFTALPYAAVQKWYQEGTIPANQPIYHAVVNEQGQFTFQDVPAAEYYVMILDPNGKEGNQNLADKMTRDELTKKLPHADEFELFMVGMRSCLVQKVSLRNGQTINIRPSVF</sequence>
<protein>
    <recommendedName>
        <fullName evidence="4">Carboxypeptidase regulatory-like domain-containing protein</fullName>
    </recommendedName>
</protein>
<evidence type="ECO:0000256" key="1">
    <source>
        <dbReference type="SAM" id="SignalP"/>
    </source>
</evidence>
<gene>
    <name evidence="2" type="ORF">SAMN05660648_01177</name>
</gene>
<keyword evidence="1" id="KW-0732">Signal</keyword>
<feature type="chain" id="PRO_5038389489" description="Carboxypeptidase regulatory-like domain-containing protein" evidence="1">
    <location>
        <begin position="21"/>
        <end position="186"/>
    </location>
</feature>
<feature type="signal peptide" evidence="1">
    <location>
        <begin position="1"/>
        <end position="20"/>
    </location>
</feature>
<name>A0A1H3WTR8_SELRU</name>
<dbReference type="RefSeq" id="WP_074671565.1">
    <property type="nucleotide sequence ID" value="NZ_FNQG01000004.1"/>
</dbReference>
<accession>A0A1H3WTR8</accession>
<dbReference type="Proteomes" id="UP000183469">
    <property type="component" value="Unassembled WGS sequence"/>
</dbReference>
<evidence type="ECO:0008006" key="4">
    <source>
        <dbReference type="Google" id="ProtNLM"/>
    </source>
</evidence>
<evidence type="ECO:0000313" key="3">
    <source>
        <dbReference type="Proteomes" id="UP000183469"/>
    </source>
</evidence>
<reference evidence="2 3" key="1">
    <citation type="submission" date="2016-10" db="EMBL/GenBank/DDBJ databases">
        <authorList>
            <person name="de Groot N.N."/>
        </authorList>
    </citation>
    <scope>NUCLEOTIDE SEQUENCE [LARGE SCALE GENOMIC DNA]</scope>
    <source>
        <strain evidence="2 3">DSM 2872</strain>
    </source>
</reference>
<organism evidence="2 3">
    <name type="scientific">Selenomonas ruminantium</name>
    <dbReference type="NCBI Taxonomy" id="971"/>
    <lineage>
        <taxon>Bacteria</taxon>
        <taxon>Bacillati</taxon>
        <taxon>Bacillota</taxon>
        <taxon>Negativicutes</taxon>
        <taxon>Selenomonadales</taxon>
        <taxon>Selenomonadaceae</taxon>
        <taxon>Selenomonas</taxon>
    </lineage>
</organism>
<proteinExistence type="predicted"/>
<dbReference type="AlphaFoldDB" id="A0A1H3WTR8"/>
<dbReference type="EMBL" id="FNQG01000004">
    <property type="protein sequence ID" value="SDZ90523.1"/>
    <property type="molecule type" value="Genomic_DNA"/>
</dbReference>
<dbReference type="OrthoDB" id="1666054at2"/>
<evidence type="ECO:0000313" key="2">
    <source>
        <dbReference type="EMBL" id="SDZ90523.1"/>
    </source>
</evidence>
<dbReference type="SUPFAM" id="SSF117074">
    <property type="entry name" value="Hypothetical protein PA1324"/>
    <property type="match status" value="1"/>
</dbReference>